<evidence type="ECO:0000256" key="2">
    <source>
        <dbReference type="SAM" id="MobiDB-lite"/>
    </source>
</evidence>
<dbReference type="Pfam" id="PF02752">
    <property type="entry name" value="Arrestin_C"/>
    <property type="match status" value="1"/>
</dbReference>
<protein>
    <submittedName>
        <fullName evidence="5">Arrestin C-terminal-like domain-containing protein</fullName>
    </submittedName>
</protein>
<dbReference type="InterPro" id="IPR011022">
    <property type="entry name" value="Arrestin_C-like"/>
</dbReference>
<comment type="similarity">
    <text evidence="1">Belongs to the arrestin family.</text>
</comment>
<proteinExistence type="inferred from homology"/>
<dbReference type="PANTHER" id="PTHR11188:SF83">
    <property type="entry name" value="ARRESTIN C-TERMINAL-LIKE DOMAIN-CONTAINING PROTEIN"/>
    <property type="match status" value="1"/>
</dbReference>
<reference evidence="5" key="1">
    <citation type="submission" date="2022-11" db="UniProtKB">
        <authorList>
            <consortium name="WormBaseParasite"/>
        </authorList>
    </citation>
    <scope>IDENTIFICATION</scope>
</reference>
<dbReference type="InterPro" id="IPR014752">
    <property type="entry name" value="Arrestin-like_C"/>
</dbReference>
<dbReference type="AlphaFoldDB" id="A0A914DHZ0"/>
<evidence type="ECO:0000259" key="3">
    <source>
        <dbReference type="SMART" id="SM01017"/>
    </source>
</evidence>
<evidence type="ECO:0000313" key="4">
    <source>
        <dbReference type="Proteomes" id="UP000887540"/>
    </source>
</evidence>
<evidence type="ECO:0000256" key="1">
    <source>
        <dbReference type="ARBA" id="ARBA00005298"/>
    </source>
</evidence>
<dbReference type="InterPro" id="IPR050357">
    <property type="entry name" value="Arrestin_domain-protein"/>
</dbReference>
<dbReference type="PANTHER" id="PTHR11188">
    <property type="entry name" value="ARRESTIN DOMAIN CONTAINING PROTEIN"/>
    <property type="match status" value="1"/>
</dbReference>
<dbReference type="GO" id="GO:0015031">
    <property type="term" value="P:protein transport"/>
    <property type="evidence" value="ECO:0007669"/>
    <property type="project" value="TreeGrafter"/>
</dbReference>
<dbReference type="SMART" id="SM01017">
    <property type="entry name" value="Arrestin_C"/>
    <property type="match status" value="1"/>
</dbReference>
<dbReference type="Proteomes" id="UP000887540">
    <property type="component" value="Unplaced"/>
</dbReference>
<feature type="region of interest" description="Disordered" evidence="2">
    <location>
        <begin position="448"/>
        <end position="475"/>
    </location>
</feature>
<dbReference type="SUPFAM" id="SSF81296">
    <property type="entry name" value="E set domains"/>
    <property type="match status" value="2"/>
</dbReference>
<organism evidence="4 5">
    <name type="scientific">Acrobeloides nanus</name>
    <dbReference type="NCBI Taxonomy" id="290746"/>
    <lineage>
        <taxon>Eukaryota</taxon>
        <taxon>Metazoa</taxon>
        <taxon>Ecdysozoa</taxon>
        <taxon>Nematoda</taxon>
        <taxon>Chromadorea</taxon>
        <taxon>Rhabditida</taxon>
        <taxon>Tylenchina</taxon>
        <taxon>Cephalobomorpha</taxon>
        <taxon>Cephaloboidea</taxon>
        <taxon>Cephalobidae</taxon>
        <taxon>Acrobeloides</taxon>
    </lineage>
</organism>
<dbReference type="Pfam" id="PF00339">
    <property type="entry name" value="Arrestin_N"/>
    <property type="match status" value="1"/>
</dbReference>
<evidence type="ECO:0000313" key="5">
    <source>
        <dbReference type="WBParaSite" id="ACRNAN_scaffold252.g26906.t1"/>
    </source>
</evidence>
<dbReference type="WBParaSite" id="ACRNAN_scaffold252.g26906.t1">
    <property type="protein sequence ID" value="ACRNAN_scaffold252.g26906.t1"/>
    <property type="gene ID" value="ACRNAN_scaffold252.g26906"/>
</dbReference>
<accession>A0A914DHZ0</accession>
<dbReference type="GO" id="GO:0005737">
    <property type="term" value="C:cytoplasm"/>
    <property type="evidence" value="ECO:0007669"/>
    <property type="project" value="TreeGrafter"/>
</dbReference>
<sequence length="475" mass="53399">MNTLLGLSIHHIQEFSIELEKKDGCFNPGDLVSGRIVVKARQNIELEQVTVLLYGSAKPKGRVRTADSSTSNTELIYIHKILRLLSSSQNLNSNVEEYLAFEESLPLEIPTSVESKSASILYLIKAQLVFKTEENETKTVTAIRGITIVEPFDLNILPPRYFEPPTYHLAKKFGLFSCTGGSIKLTFTICRLAFVCGENISIEGRIENKTDRRVDKVAAVLQQVIMVMSEDESSEANILDVSDIHEDNLALFVDEGSSIKIERNFPIPPLPPSTFVPNPPELLENRPLIEMPSKKRMSFSSSRLSIVSASNKLALFPTRNARFLKVLYQLSVKVKTGGVEVMEINVPLIIGTLPYDYMLPKMHSKDKCKEKEEINASLKSPIYKQNRKDRPVSLCSSNEIYLCSRTQLNFVNKYPFYPNLPTSSKQSQKLNKLATAIKVETNLINGLRRGRKENDEEESLSSETTVQLPNVPIED</sequence>
<dbReference type="Gene3D" id="2.60.40.640">
    <property type="match status" value="2"/>
</dbReference>
<dbReference type="InterPro" id="IPR011021">
    <property type="entry name" value="Arrestin-like_N"/>
</dbReference>
<name>A0A914DHZ0_9BILA</name>
<feature type="domain" description="Arrestin C-terminal-like" evidence="3">
    <location>
        <begin position="179"/>
        <end position="355"/>
    </location>
</feature>
<keyword evidence="4" id="KW-1185">Reference proteome</keyword>
<dbReference type="InterPro" id="IPR014756">
    <property type="entry name" value="Ig_E-set"/>
</dbReference>